<name>K9FSM0_PEND1</name>
<comment type="caution">
    <text evidence="1">The sequence shown here is derived from an EMBL/GenBank/DDBJ whole genome shotgun (WGS) entry which is preliminary data.</text>
</comment>
<dbReference type="Proteomes" id="UP000009886">
    <property type="component" value="Unassembled WGS sequence"/>
</dbReference>
<dbReference type="AlphaFoldDB" id="K9FSM0"/>
<dbReference type="EMBL" id="AKCU01000381">
    <property type="protein sequence ID" value="EKV11447.1"/>
    <property type="molecule type" value="Genomic_DNA"/>
</dbReference>
<dbReference type="HOGENOM" id="CLU_188569_0_0_1"/>
<evidence type="ECO:0000313" key="2">
    <source>
        <dbReference type="Proteomes" id="UP000009886"/>
    </source>
</evidence>
<protein>
    <submittedName>
        <fullName evidence="1">Uncharacterized protein</fullName>
    </submittedName>
</protein>
<gene>
    <name evidence="1" type="ORF">PDIP_56330</name>
</gene>
<organism evidence="1 2">
    <name type="scientific">Penicillium digitatum (strain Pd1 / CECT 20795)</name>
    <name type="common">Green mold</name>
    <dbReference type="NCBI Taxonomy" id="1170230"/>
    <lineage>
        <taxon>Eukaryota</taxon>
        <taxon>Fungi</taxon>
        <taxon>Dikarya</taxon>
        <taxon>Ascomycota</taxon>
        <taxon>Pezizomycotina</taxon>
        <taxon>Eurotiomycetes</taxon>
        <taxon>Eurotiomycetidae</taxon>
        <taxon>Eurotiales</taxon>
        <taxon>Aspergillaceae</taxon>
        <taxon>Penicillium</taxon>
    </lineage>
</organism>
<reference evidence="2" key="1">
    <citation type="journal article" date="2012" name="BMC Genomics">
        <title>Genome sequence of the necrotrophic fungus Penicillium digitatum, the main postharvest pathogen of citrus.</title>
        <authorList>
            <person name="Marcet-Houben M."/>
            <person name="Ballester A.-R."/>
            <person name="de la Fuente B."/>
            <person name="Harries E."/>
            <person name="Marcos J.F."/>
            <person name="Gonzalez-Candelas L."/>
            <person name="Gabaldon T."/>
        </authorList>
    </citation>
    <scope>NUCLEOTIDE SEQUENCE [LARGE SCALE GENOMIC DNA]</scope>
    <source>
        <strain evidence="2">Pd1 / CECT 20795</strain>
    </source>
</reference>
<dbReference type="OrthoDB" id="10613468at2759"/>
<accession>K9FSM0</accession>
<dbReference type="VEuPathDB" id="FungiDB:PDIP_56330"/>
<proteinExistence type="predicted"/>
<sequence>MINPERTFLSCLLDSSRSSARGCLHRIVCNESQSQSQHVFLASQLRVSRRSQGLFLLTLESQFSLPPPPDVVHSQPLNCRHLSKDLLETA</sequence>
<evidence type="ECO:0000313" key="1">
    <source>
        <dbReference type="EMBL" id="EKV11447.1"/>
    </source>
</evidence>
<dbReference type="KEGG" id="pdp:PDIP_56330"/>